<dbReference type="PANTHER" id="PTHR36842">
    <property type="entry name" value="PROTEIN TOLB HOMOLOG"/>
    <property type="match status" value="1"/>
</dbReference>
<dbReference type="Proteomes" id="UP000199028">
    <property type="component" value="Unassembled WGS sequence"/>
</dbReference>
<evidence type="ECO:0000313" key="3">
    <source>
        <dbReference type="EMBL" id="SEQ62414.1"/>
    </source>
</evidence>
<dbReference type="RefSeq" id="WP_090064378.1">
    <property type="nucleotide sequence ID" value="NZ_FOFT01000002.1"/>
</dbReference>
<evidence type="ECO:0000313" key="4">
    <source>
        <dbReference type="Proteomes" id="UP000199028"/>
    </source>
</evidence>
<evidence type="ECO:0000256" key="1">
    <source>
        <dbReference type="ARBA" id="ARBA00009820"/>
    </source>
</evidence>
<keyword evidence="4" id="KW-1185">Reference proteome</keyword>
<dbReference type="OrthoDB" id="9808778at2"/>
<dbReference type="EMBL" id="FOFT01000002">
    <property type="protein sequence ID" value="SEQ62414.1"/>
    <property type="molecule type" value="Genomic_DNA"/>
</dbReference>
<accession>A0A1H9HJB5</accession>
<dbReference type="InterPro" id="IPR011659">
    <property type="entry name" value="WD40"/>
</dbReference>
<protein>
    <submittedName>
        <fullName evidence="3">TolB protein</fullName>
    </submittedName>
</protein>
<feature type="region of interest" description="Disordered" evidence="2">
    <location>
        <begin position="563"/>
        <end position="593"/>
    </location>
</feature>
<dbReference type="SUPFAM" id="SSF82171">
    <property type="entry name" value="DPP6 N-terminal domain-like"/>
    <property type="match status" value="2"/>
</dbReference>
<dbReference type="PANTHER" id="PTHR36842:SF1">
    <property type="entry name" value="PROTEIN TOLB"/>
    <property type="match status" value="1"/>
</dbReference>
<sequence>MEEHVSGYLPPMRSHGPEFRLRRLTHDPAGAGDGAISPDGARFVASSRRAGSLNLWFYELATDQWHQGTRGAGDDIEAQWSPDSSCLAFTSSRGGHKAVWLYRARDGRISQLTYADHEEEYPQWSPDGTQIAYAGGPWGQRHFYVVPAKGGRPRAVTRTPGRAGACSYLPDGRALVCHSYDTGAGAISVLPLDGSAPIEITDGSAWDYKPSVSSAHPVVAFSRSFEGRSVIWVQRLDGSGTGRALVTEAADDRWPNWTADGQNLFFHRLVDRGVGIWVLDRRTGGVHQLVDADEQPRYGSLSPDGTRLVYAAEDSGRSVVKIRDLAGGPPRLLPLGEAAFPAWSPDGRSIAYLSRHAARPRWEIATYDFAEGVSRVWTRGMDWLKGMHGPLDWSPDSTRLVFKSDTEPFEADLCVLDVRTGEVHKLTEDPWWDEAPSWTPDGSGVVFMSTRGGDWTWGFYRRDLATGEITTLAGPDYVERNNPHLLPDGNLLCSLVASGAEELHEQQPDGLGRVLSAAGPSVRYPVPSRDGSLVVFTRTYRTVEYWLAENVWAPGSPIADLTGDFDRPLETDDPGPAPWSMGPVRSPVDTRRR</sequence>
<dbReference type="AlphaFoldDB" id="A0A1H9HJB5"/>
<proteinExistence type="inferred from homology"/>
<comment type="similarity">
    <text evidence="1">Belongs to the TolB family.</text>
</comment>
<evidence type="ECO:0000256" key="2">
    <source>
        <dbReference type="SAM" id="MobiDB-lite"/>
    </source>
</evidence>
<organism evidence="3 4">
    <name type="scientific">Lentzea flaviverrucosa</name>
    <dbReference type="NCBI Taxonomy" id="200379"/>
    <lineage>
        <taxon>Bacteria</taxon>
        <taxon>Bacillati</taxon>
        <taxon>Actinomycetota</taxon>
        <taxon>Actinomycetes</taxon>
        <taxon>Pseudonocardiales</taxon>
        <taxon>Pseudonocardiaceae</taxon>
        <taxon>Lentzea</taxon>
    </lineage>
</organism>
<gene>
    <name evidence="3" type="ORF">SAMN05216195_102899</name>
</gene>
<reference evidence="4" key="1">
    <citation type="submission" date="2016-10" db="EMBL/GenBank/DDBJ databases">
        <authorList>
            <person name="Varghese N."/>
            <person name="Submissions S."/>
        </authorList>
    </citation>
    <scope>NUCLEOTIDE SEQUENCE [LARGE SCALE GENOMIC DNA]</scope>
    <source>
        <strain evidence="4">CGMCC 4.578</strain>
    </source>
</reference>
<name>A0A1H9HJB5_9PSEU</name>
<dbReference type="Pfam" id="PF07676">
    <property type="entry name" value="PD40"/>
    <property type="match status" value="5"/>
</dbReference>
<dbReference type="Gene3D" id="2.120.10.30">
    <property type="entry name" value="TolB, C-terminal domain"/>
    <property type="match status" value="3"/>
</dbReference>
<dbReference type="InterPro" id="IPR011042">
    <property type="entry name" value="6-blade_b-propeller_TolB-like"/>
</dbReference>